<keyword evidence="2" id="KW-1185">Reference proteome</keyword>
<sequence length="96" mass="10832">MSERCATLRAVPELPPESQPWPYFAHRLLNGLGGRVPAEWTEAPAPVEVLVRLQWSDTGEEEVHAFADAWTPDLVRVDVAGLARGEWFRAEDVRRP</sequence>
<evidence type="ECO:0000313" key="2">
    <source>
        <dbReference type="Proteomes" id="UP000239485"/>
    </source>
</evidence>
<gene>
    <name evidence="1" type="ORF">CLV92_1197</name>
</gene>
<evidence type="ECO:0000313" key="1">
    <source>
        <dbReference type="EMBL" id="PPK91926.1"/>
    </source>
</evidence>
<dbReference type="AlphaFoldDB" id="A0A2S6ICJ1"/>
<protein>
    <submittedName>
        <fullName evidence="1">Uncharacterized protein</fullName>
    </submittedName>
</protein>
<organism evidence="1 2">
    <name type="scientific">Kineococcus xinjiangensis</name>
    <dbReference type="NCBI Taxonomy" id="512762"/>
    <lineage>
        <taxon>Bacteria</taxon>
        <taxon>Bacillati</taxon>
        <taxon>Actinomycetota</taxon>
        <taxon>Actinomycetes</taxon>
        <taxon>Kineosporiales</taxon>
        <taxon>Kineosporiaceae</taxon>
        <taxon>Kineococcus</taxon>
    </lineage>
</organism>
<reference evidence="1 2" key="1">
    <citation type="submission" date="2018-02" db="EMBL/GenBank/DDBJ databases">
        <title>Genomic Encyclopedia of Archaeal and Bacterial Type Strains, Phase II (KMG-II): from individual species to whole genera.</title>
        <authorList>
            <person name="Goeker M."/>
        </authorList>
    </citation>
    <scope>NUCLEOTIDE SEQUENCE [LARGE SCALE GENOMIC DNA]</scope>
    <source>
        <strain evidence="1 2">DSM 22857</strain>
    </source>
</reference>
<name>A0A2S6ICJ1_9ACTN</name>
<comment type="caution">
    <text evidence="1">The sequence shown here is derived from an EMBL/GenBank/DDBJ whole genome shotgun (WGS) entry which is preliminary data.</text>
</comment>
<proteinExistence type="predicted"/>
<accession>A0A2S6ICJ1</accession>
<dbReference type="EMBL" id="PTJD01000019">
    <property type="protein sequence ID" value="PPK91926.1"/>
    <property type="molecule type" value="Genomic_DNA"/>
</dbReference>
<dbReference type="Proteomes" id="UP000239485">
    <property type="component" value="Unassembled WGS sequence"/>
</dbReference>